<comment type="caution">
    <text evidence="1">The sequence shown here is derived from an EMBL/GenBank/DDBJ whole genome shotgun (WGS) entry which is preliminary data.</text>
</comment>
<dbReference type="AlphaFoldDB" id="A0A2W5K0H0"/>
<dbReference type="Proteomes" id="UP000249046">
    <property type="component" value="Unassembled WGS sequence"/>
</dbReference>
<protein>
    <submittedName>
        <fullName evidence="1">Uncharacterized protein</fullName>
    </submittedName>
</protein>
<organism evidence="1 2">
    <name type="scientific">Rhodanobacter denitrificans</name>
    <dbReference type="NCBI Taxonomy" id="666685"/>
    <lineage>
        <taxon>Bacteria</taxon>
        <taxon>Pseudomonadati</taxon>
        <taxon>Pseudomonadota</taxon>
        <taxon>Gammaproteobacteria</taxon>
        <taxon>Lysobacterales</taxon>
        <taxon>Rhodanobacteraceae</taxon>
        <taxon>Rhodanobacter</taxon>
    </lineage>
</organism>
<proteinExistence type="predicted"/>
<sequence>MMVSKVSKRSRWVWLAIVLAGFLIGVPAAQAGGRHHHHHGSWGVSIGLPGIGLSYVDGHRGGYWGGYVNAYPRPYYGVPYRSAYYDYPPPRYYGGGYHPSYGVVYHERPVVRRVVRTVYVEDDRRDRRYDRYERDEDYGGRRARYYDR</sequence>
<evidence type="ECO:0000313" key="2">
    <source>
        <dbReference type="Proteomes" id="UP000249046"/>
    </source>
</evidence>
<name>A0A2W5K0H0_9GAMM</name>
<evidence type="ECO:0000313" key="1">
    <source>
        <dbReference type="EMBL" id="PZQ10852.1"/>
    </source>
</evidence>
<reference evidence="1 2" key="1">
    <citation type="submission" date="2017-08" db="EMBL/GenBank/DDBJ databases">
        <title>Infants hospitalized years apart are colonized by the same room-sourced microbial strains.</title>
        <authorList>
            <person name="Brooks B."/>
            <person name="Olm M.R."/>
            <person name="Firek B.A."/>
            <person name="Baker R."/>
            <person name="Thomas B.C."/>
            <person name="Morowitz M.J."/>
            <person name="Banfield J.F."/>
        </authorList>
    </citation>
    <scope>NUCLEOTIDE SEQUENCE [LARGE SCALE GENOMIC DNA]</scope>
    <source>
        <strain evidence="1">S2_005_003_R2_42</strain>
    </source>
</reference>
<dbReference type="EMBL" id="QFPO01000018">
    <property type="protein sequence ID" value="PZQ10852.1"/>
    <property type="molecule type" value="Genomic_DNA"/>
</dbReference>
<accession>A0A2W5K0H0</accession>
<gene>
    <name evidence="1" type="ORF">DI564_15290</name>
</gene>